<evidence type="ECO:0000256" key="1">
    <source>
        <dbReference type="ARBA" id="ARBA00001539"/>
    </source>
</evidence>
<protein>
    <recommendedName>
        <fullName evidence="4 7">dTDP-glucose 4,6-dehydratase</fullName>
        <ecNumber evidence="4 7">4.2.1.46</ecNumber>
    </recommendedName>
</protein>
<dbReference type="NCBIfam" id="TIGR01181">
    <property type="entry name" value="dTDP_gluc_dehyt"/>
    <property type="match status" value="1"/>
</dbReference>
<dbReference type="InterPro" id="IPR005888">
    <property type="entry name" value="dTDP_Gluc_deHydtase"/>
</dbReference>
<evidence type="ECO:0000256" key="6">
    <source>
        <dbReference type="ARBA" id="ARBA00023239"/>
    </source>
</evidence>
<dbReference type="GO" id="GO:0008460">
    <property type="term" value="F:dTDP-glucose 4,6-dehydratase activity"/>
    <property type="evidence" value="ECO:0007669"/>
    <property type="project" value="UniProtKB-EC"/>
</dbReference>
<evidence type="ECO:0000256" key="3">
    <source>
        <dbReference type="ARBA" id="ARBA00008178"/>
    </source>
</evidence>
<comment type="cofactor">
    <cofactor evidence="2 7">
        <name>NAD(+)</name>
        <dbReference type="ChEBI" id="CHEBI:57540"/>
    </cofactor>
</comment>
<proteinExistence type="inferred from homology"/>
<dbReference type="Gene3D" id="3.90.25.10">
    <property type="entry name" value="UDP-galactose 4-epimerase, domain 1"/>
    <property type="match status" value="1"/>
</dbReference>
<dbReference type="Proteomes" id="UP001320272">
    <property type="component" value="Unassembled WGS sequence"/>
</dbReference>
<dbReference type="InterPro" id="IPR036291">
    <property type="entry name" value="NAD(P)-bd_dom_sf"/>
</dbReference>
<comment type="catalytic activity">
    <reaction evidence="1 7">
        <text>dTDP-alpha-D-glucose = dTDP-4-dehydro-6-deoxy-alpha-D-glucose + H2O</text>
        <dbReference type="Rhea" id="RHEA:17221"/>
        <dbReference type="ChEBI" id="CHEBI:15377"/>
        <dbReference type="ChEBI" id="CHEBI:57477"/>
        <dbReference type="ChEBI" id="CHEBI:57649"/>
        <dbReference type="EC" id="4.2.1.46"/>
    </reaction>
</comment>
<organism evidence="9 10">
    <name type="scientific">Billgrantia aerodenitrificans</name>
    <dbReference type="NCBI Taxonomy" id="2733483"/>
    <lineage>
        <taxon>Bacteria</taxon>
        <taxon>Pseudomonadati</taxon>
        <taxon>Pseudomonadota</taxon>
        <taxon>Gammaproteobacteria</taxon>
        <taxon>Oceanospirillales</taxon>
        <taxon>Halomonadaceae</taxon>
        <taxon>Billgrantia</taxon>
    </lineage>
</organism>
<keyword evidence="10" id="KW-1185">Reference proteome</keyword>
<reference evidence="9 10" key="1">
    <citation type="journal article" date="2021" name="Front. Microbiol.">
        <title>Aerobic Denitrification and Heterotrophic Sulfur Oxidation in the Genus Halomonas Revealed by Six Novel Species Characterizations and Genome-Based Analysis.</title>
        <authorList>
            <person name="Wang L."/>
            <person name="Shao Z."/>
        </authorList>
    </citation>
    <scope>NUCLEOTIDE SEQUENCE [LARGE SCALE GENOMIC DNA]</scope>
    <source>
        <strain evidence="9 10">MCCC 1A11058</strain>
    </source>
</reference>
<name>A0ABS9AW22_9GAMM</name>
<dbReference type="EC" id="4.2.1.46" evidence="4 7"/>
<dbReference type="Gene3D" id="3.40.50.720">
    <property type="entry name" value="NAD(P)-binding Rossmann-like Domain"/>
    <property type="match status" value="1"/>
</dbReference>
<evidence type="ECO:0000256" key="2">
    <source>
        <dbReference type="ARBA" id="ARBA00001911"/>
    </source>
</evidence>
<dbReference type="PANTHER" id="PTHR43000">
    <property type="entry name" value="DTDP-D-GLUCOSE 4,6-DEHYDRATASE-RELATED"/>
    <property type="match status" value="1"/>
</dbReference>
<accession>A0ABS9AW22</accession>
<evidence type="ECO:0000259" key="8">
    <source>
        <dbReference type="Pfam" id="PF16363"/>
    </source>
</evidence>
<keyword evidence="5" id="KW-0520">NAD</keyword>
<comment type="similarity">
    <text evidence="3 7">Belongs to the NAD(P)-dependent epimerase/dehydratase family. dTDP-glucose dehydratase subfamily.</text>
</comment>
<dbReference type="SUPFAM" id="SSF51735">
    <property type="entry name" value="NAD(P)-binding Rossmann-fold domains"/>
    <property type="match status" value="1"/>
</dbReference>
<dbReference type="EMBL" id="JABFTV010000009">
    <property type="protein sequence ID" value="MCE8025899.1"/>
    <property type="molecule type" value="Genomic_DNA"/>
</dbReference>
<dbReference type="CDD" id="cd05246">
    <property type="entry name" value="dTDP_GD_SDR_e"/>
    <property type="match status" value="1"/>
</dbReference>
<evidence type="ECO:0000256" key="4">
    <source>
        <dbReference type="ARBA" id="ARBA00011990"/>
    </source>
</evidence>
<comment type="caution">
    <text evidence="9">The sequence shown here is derived from an EMBL/GenBank/DDBJ whole genome shotgun (WGS) entry which is preliminary data.</text>
</comment>
<dbReference type="Pfam" id="PF16363">
    <property type="entry name" value="GDP_Man_Dehyd"/>
    <property type="match status" value="1"/>
</dbReference>
<gene>
    <name evidence="9" type="primary">rfbB</name>
    <name evidence="9" type="ORF">HOP59_17370</name>
</gene>
<dbReference type="InterPro" id="IPR016040">
    <property type="entry name" value="NAD(P)-bd_dom"/>
</dbReference>
<keyword evidence="6 7" id="KW-0456">Lyase</keyword>
<evidence type="ECO:0000313" key="10">
    <source>
        <dbReference type="Proteomes" id="UP001320272"/>
    </source>
</evidence>
<feature type="domain" description="NAD(P)-binding" evidence="8">
    <location>
        <begin position="6"/>
        <end position="328"/>
    </location>
</feature>
<evidence type="ECO:0000256" key="5">
    <source>
        <dbReference type="ARBA" id="ARBA00023027"/>
    </source>
</evidence>
<sequence>MSIPIIVTGGAGFIGSAVIRLLLSDARYRVVNVDKLTYAGNLESLGDNVFNPNYCFEQIDICQHDEMLKLFRHYSPQAVIHLAAESHVDRSLEGPSTFIQTNIIGTYQLLEVAYRYWENLPDQTQSRFRFVHVSTDEVFGDIEVGSPPCTEQAAYAPNSPYSASKACSDHLVRAWWRSYGLPVLVTHCTNNYGPYQFPEKLIPLMLLNALEGKQLPVYGAGEQIRDWLYVDDHARGIMRVFSHGKVGENYNIGGNTQLANLQVVHHICDLLEILAPDKPAGVNQYQDLITHVADRPGHDHRYALDTSKIREELGWKPRESFFSGMRKTVEWYLNNAEWSRRVQDGSYQRERLGMGHKEIA</sequence>
<evidence type="ECO:0000313" key="9">
    <source>
        <dbReference type="EMBL" id="MCE8025899.1"/>
    </source>
</evidence>
<evidence type="ECO:0000256" key="7">
    <source>
        <dbReference type="RuleBase" id="RU004473"/>
    </source>
</evidence>